<evidence type="ECO:0000313" key="3">
    <source>
        <dbReference type="Proteomes" id="UP001465717"/>
    </source>
</evidence>
<evidence type="ECO:0000256" key="1">
    <source>
        <dbReference type="SAM" id="SignalP"/>
    </source>
</evidence>
<name>A0ABV1G0N3_9BACT</name>
<keyword evidence="1" id="KW-0732">Signal</keyword>
<accession>A0ABV1G0N3</accession>
<organism evidence="2 3">
    <name type="scientific">Segatella sinensis</name>
    <dbReference type="NCBI Taxonomy" id="3085167"/>
    <lineage>
        <taxon>Bacteria</taxon>
        <taxon>Pseudomonadati</taxon>
        <taxon>Bacteroidota</taxon>
        <taxon>Bacteroidia</taxon>
        <taxon>Bacteroidales</taxon>
        <taxon>Prevotellaceae</taxon>
        <taxon>Segatella</taxon>
    </lineage>
</organism>
<dbReference type="Proteomes" id="UP001465717">
    <property type="component" value="Unassembled WGS sequence"/>
</dbReference>
<feature type="signal peptide" evidence="1">
    <location>
        <begin position="1"/>
        <end position="19"/>
    </location>
</feature>
<reference evidence="2 3" key="1">
    <citation type="submission" date="2024-04" db="EMBL/GenBank/DDBJ databases">
        <title>Human intestinal bacterial collection.</title>
        <authorList>
            <person name="Pauvert C."/>
            <person name="Hitch T.C.A."/>
            <person name="Clavel T."/>
        </authorList>
    </citation>
    <scope>NUCLEOTIDE SEQUENCE [LARGE SCALE GENOMIC DNA]</scope>
    <source>
        <strain evidence="2 3">CLA-AA-H174</strain>
    </source>
</reference>
<sequence>MKKKLVLTAAVIAALSVVSCNGKKTNNKEADQDSLSYAEKDSLNSNDVVLDSIAGTYEGTLPAADCPGIKTVLTLNADSTYQYSADYLERKDGHDEASGIFKVLANNVVEIIRPSSGETTYFKVKDANSLIMTDSLGTEPEGAMAKHYVLTKKKK</sequence>
<feature type="chain" id="PRO_5046749748" evidence="1">
    <location>
        <begin position="20"/>
        <end position="155"/>
    </location>
</feature>
<dbReference type="InterPro" id="IPR007298">
    <property type="entry name" value="Cu-R_lipoprotein_NlpE"/>
</dbReference>
<dbReference type="Pfam" id="PF04170">
    <property type="entry name" value="NlpE"/>
    <property type="match status" value="1"/>
</dbReference>
<comment type="caution">
    <text evidence="2">The sequence shown here is derived from an EMBL/GenBank/DDBJ whole genome shotgun (WGS) entry which is preliminary data.</text>
</comment>
<gene>
    <name evidence="2" type="ORF">AAAT87_11000</name>
</gene>
<dbReference type="RefSeq" id="WP_349226431.1">
    <property type="nucleotide sequence ID" value="NZ_JBBNFG020000037.1"/>
</dbReference>
<evidence type="ECO:0000313" key="2">
    <source>
        <dbReference type="EMBL" id="MEQ2508799.1"/>
    </source>
</evidence>
<dbReference type="PROSITE" id="PS51257">
    <property type="entry name" value="PROKAR_LIPOPROTEIN"/>
    <property type="match status" value="1"/>
</dbReference>
<dbReference type="Gene3D" id="2.40.128.640">
    <property type="match status" value="1"/>
</dbReference>
<keyword evidence="3" id="KW-1185">Reference proteome</keyword>
<dbReference type="EMBL" id="JBBNGE010000040">
    <property type="protein sequence ID" value="MEQ2508799.1"/>
    <property type="molecule type" value="Genomic_DNA"/>
</dbReference>
<proteinExistence type="predicted"/>
<protein>
    <submittedName>
        <fullName evidence="2">Copper resistance protein NlpE</fullName>
    </submittedName>
</protein>